<dbReference type="EMBL" id="BSUZ01000001">
    <property type="protein sequence ID" value="GMA87086.1"/>
    <property type="molecule type" value="Genomic_DNA"/>
</dbReference>
<accession>A0ABQ6JFV5</accession>
<evidence type="ECO:0000313" key="3">
    <source>
        <dbReference type="Proteomes" id="UP001157017"/>
    </source>
</evidence>
<dbReference type="Proteomes" id="UP001157017">
    <property type="component" value="Unassembled WGS sequence"/>
</dbReference>
<feature type="transmembrane region" description="Helical" evidence="1">
    <location>
        <begin position="6"/>
        <end position="29"/>
    </location>
</feature>
<keyword evidence="3" id="KW-1185">Reference proteome</keyword>
<gene>
    <name evidence="2" type="ORF">GCM10025868_23360</name>
</gene>
<sequence length="46" mass="5094">MRPTDSWWLTGAGVVVGVVVLLGLVRALLRPRRRRSNPSPEPEVEA</sequence>
<name>A0ABQ6JFV5_9ACTN</name>
<keyword evidence="1" id="KW-1133">Transmembrane helix</keyword>
<organism evidence="2 3">
    <name type="scientific">Angustibacter aerolatus</name>
    <dbReference type="NCBI Taxonomy" id="1162965"/>
    <lineage>
        <taxon>Bacteria</taxon>
        <taxon>Bacillati</taxon>
        <taxon>Actinomycetota</taxon>
        <taxon>Actinomycetes</taxon>
        <taxon>Kineosporiales</taxon>
        <taxon>Kineosporiaceae</taxon>
    </lineage>
</organism>
<evidence type="ECO:0008006" key="4">
    <source>
        <dbReference type="Google" id="ProtNLM"/>
    </source>
</evidence>
<evidence type="ECO:0000256" key="1">
    <source>
        <dbReference type="SAM" id="Phobius"/>
    </source>
</evidence>
<comment type="caution">
    <text evidence="2">The sequence shown here is derived from an EMBL/GenBank/DDBJ whole genome shotgun (WGS) entry which is preliminary data.</text>
</comment>
<keyword evidence="1" id="KW-0812">Transmembrane</keyword>
<keyword evidence="1" id="KW-0472">Membrane</keyword>
<protein>
    <recommendedName>
        <fullName evidence="4">LPXTG cell wall anchor domain-containing protein</fullName>
    </recommendedName>
</protein>
<reference evidence="3" key="1">
    <citation type="journal article" date="2019" name="Int. J. Syst. Evol. Microbiol.">
        <title>The Global Catalogue of Microorganisms (GCM) 10K type strain sequencing project: providing services to taxonomists for standard genome sequencing and annotation.</title>
        <authorList>
            <consortium name="The Broad Institute Genomics Platform"/>
            <consortium name="The Broad Institute Genome Sequencing Center for Infectious Disease"/>
            <person name="Wu L."/>
            <person name="Ma J."/>
        </authorList>
    </citation>
    <scope>NUCLEOTIDE SEQUENCE [LARGE SCALE GENOMIC DNA]</scope>
    <source>
        <strain evidence="3">NBRC 108730</strain>
    </source>
</reference>
<proteinExistence type="predicted"/>
<evidence type="ECO:0000313" key="2">
    <source>
        <dbReference type="EMBL" id="GMA87086.1"/>
    </source>
</evidence>